<feature type="coiled-coil region" evidence="2">
    <location>
        <begin position="75"/>
        <end position="102"/>
    </location>
</feature>
<dbReference type="CDD" id="cd15843">
    <property type="entry name" value="R-SNARE"/>
    <property type="match status" value="1"/>
</dbReference>
<feature type="transmembrane region" description="Helical" evidence="3">
    <location>
        <begin position="119"/>
        <end position="138"/>
    </location>
</feature>
<keyword evidence="6" id="KW-1185">Reference proteome</keyword>
<dbReference type="InterPro" id="IPR016444">
    <property type="entry name" value="Synaptobrevin/VAMP"/>
</dbReference>
<keyword evidence="3" id="KW-1133">Transmembrane helix</keyword>
<evidence type="ECO:0000256" key="1">
    <source>
        <dbReference type="PROSITE-ProRule" id="PRU00290"/>
    </source>
</evidence>
<dbReference type="PROSITE" id="PS50892">
    <property type="entry name" value="V_SNARE"/>
    <property type="match status" value="1"/>
</dbReference>
<dbReference type="Gene3D" id="1.20.5.110">
    <property type="match status" value="1"/>
</dbReference>
<keyword evidence="3" id="KW-0812">Transmembrane</keyword>
<organism evidence="5 6">
    <name type="scientific">Cichlidogyrus casuarinus</name>
    <dbReference type="NCBI Taxonomy" id="1844966"/>
    <lineage>
        <taxon>Eukaryota</taxon>
        <taxon>Metazoa</taxon>
        <taxon>Spiralia</taxon>
        <taxon>Lophotrochozoa</taxon>
        <taxon>Platyhelminthes</taxon>
        <taxon>Monogenea</taxon>
        <taxon>Monopisthocotylea</taxon>
        <taxon>Dactylogyridea</taxon>
        <taxon>Ancyrocephalidae</taxon>
        <taxon>Cichlidogyrus</taxon>
    </lineage>
</organism>
<evidence type="ECO:0000313" key="5">
    <source>
        <dbReference type="EMBL" id="KAL3317544.1"/>
    </source>
</evidence>
<keyword evidence="1 2" id="KW-0175">Coiled coil</keyword>
<proteinExistence type="predicted"/>
<sequence>MSLLYTAIANSRYVLVEDKKDYRDFSADIEQYVQRSSAIDQESNFHMHAENTQLTQLRHQANEVIVIAGQNVEQLFERQTRLEDLDRKADNLKNEAQMFERTTGQVSRHYWWANMRMKLIIGGVVFVILFIILMIILWQTGVFNKKESGTQTTNPPQN</sequence>
<protein>
    <recommendedName>
        <fullName evidence="4">V-SNARE coiled-coil homology domain-containing protein</fullName>
    </recommendedName>
</protein>
<keyword evidence="3" id="KW-0472">Membrane</keyword>
<comment type="caution">
    <text evidence="5">The sequence shown here is derived from an EMBL/GenBank/DDBJ whole genome shotgun (WGS) entry which is preliminary data.</text>
</comment>
<accession>A0ABD2QDC2</accession>
<dbReference type="PRINTS" id="PR00219">
    <property type="entry name" value="SYNAPTOBREVN"/>
</dbReference>
<dbReference type="AlphaFoldDB" id="A0ABD2QDC2"/>
<reference evidence="5 6" key="1">
    <citation type="submission" date="2024-11" db="EMBL/GenBank/DDBJ databases">
        <title>Adaptive evolution of stress response genes in parasites aligns with host niche diversity.</title>
        <authorList>
            <person name="Hahn C."/>
            <person name="Resl P."/>
        </authorList>
    </citation>
    <scope>NUCLEOTIDE SEQUENCE [LARGE SCALE GENOMIC DNA]</scope>
    <source>
        <strain evidence="5">EGGRZ-B1_66</strain>
        <tissue evidence="5">Body</tissue>
    </source>
</reference>
<gene>
    <name evidence="5" type="ORF">Ciccas_003804</name>
</gene>
<dbReference type="SUPFAM" id="SSF58038">
    <property type="entry name" value="SNARE fusion complex"/>
    <property type="match status" value="1"/>
</dbReference>
<feature type="domain" description="V-SNARE coiled-coil homology" evidence="4">
    <location>
        <begin position="53"/>
        <end position="113"/>
    </location>
</feature>
<dbReference type="EMBL" id="JBJKFK010000369">
    <property type="protein sequence ID" value="KAL3317544.1"/>
    <property type="molecule type" value="Genomic_DNA"/>
</dbReference>
<dbReference type="InterPro" id="IPR001388">
    <property type="entry name" value="Synaptobrevin-like"/>
</dbReference>
<name>A0ABD2QDC2_9PLAT</name>
<dbReference type="Pfam" id="PF00957">
    <property type="entry name" value="Synaptobrevin"/>
    <property type="match status" value="1"/>
</dbReference>
<dbReference type="PANTHER" id="PTHR45701">
    <property type="entry name" value="SYNAPTOBREVIN FAMILY MEMBER"/>
    <property type="match status" value="1"/>
</dbReference>
<evidence type="ECO:0000259" key="4">
    <source>
        <dbReference type="PROSITE" id="PS50892"/>
    </source>
</evidence>
<evidence type="ECO:0000256" key="3">
    <source>
        <dbReference type="SAM" id="Phobius"/>
    </source>
</evidence>
<evidence type="ECO:0000256" key="2">
    <source>
        <dbReference type="SAM" id="Coils"/>
    </source>
</evidence>
<evidence type="ECO:0000313" key="6">
    <source>
        <dbReference type="Proteomes" id="UP001626550"/>
    </source>
</evidence>
<dbReference type="Proteomes" id="UP001626550">
    <property type="component" value="Unassembled WGS sequence"/>
</dbReference>
<dbReference type="InterPro" id="IPR042855">
    <property type="entry name" value="V_SNARE_CC"/>
</dbReference>